<keyword evidence="4" id="KW-1185">Reference proteome</keyword>
<feature type="domain" description="Glycosyltransferase subfamily 4-like N-terminal" evidence="2">
    <location>
        <begin position="46"/>
        <end position="250"/>
    </location>
</feature>
<dbReference type="Gene3D" id="3.40.50.2000">
    <property type="entry name" value="Glycogen Phosphorylase B"/>
    <property type="match status" value="2"/>
</dbReference>
<name>A0A418W2R5_9PROT</name>
<dbReference type="AlphaFoldDB" id="A0A418W2R5"/>
<dbReference type="RefSeq" id="WP_119829956.1">
    <property type="nucleotide sequence ID" value="NZ_QYUL01000001.1"/>
</dbReference>
<dbReference type="Proteomes" id="UP000283458">
    <property type="component" value="Unassembled WGS sequence"/>
</dbReference>
<comment type="caution">
    <text evidence="3">The sequence shown here is derived from an EMBL/GenBank/DDBJ whole genome shotgun (WGS) entry which is preliminary data.</text>
</comment>
<feature type="region of interest" description="Disordered" evidence="1">
    <location>
        <begin position="1"/>
        <end position="22"/>
    </location>
</feature>
<dbReference type="SUPFAM" id="SSF53756">
    <property type="entry name" value="UDP-Glycosyltransferase/glycogen phosphorylase"/>
    <property type="match status" value="1"/>
</dbReference>
<protein>
    <recommendedName>
        <fullName evidence="2">Glycosyltransferase subfamily 4-like N-terminal domain-containing protein</fullName>
    </recommendedName>
</protein>
<evidence type="ECO:0000256" key="1">
    <source>
        <dbReference type="SAM" id="MobiDB-lite"/>
    </source>
</evidence>
<organism evidence="3 4">
    <name type="scientific">Azospirillum cavernae</name>
    <dbReference type="NCBI Taxonomy" id="2320860"/>
    <lineage>
        <taxon>Bacteria</taxon>
        <taxon>Pseudomonadati</taxon>
        <taxon>Pseudomonadota</taxon>
        <taxon>Alphaproteobacteria</taxon>
        <taxon>Rhodospirillales</taxon>
        <taxon>Azospirillaceae</taxon>
        <taxon>Azospirillum</taxon>
    </lineage>
</organism>
<gene>
    <name evidence="3" type="ORF">D3877_07045</name>
</gene>
<proteinExistence type="predicted"/>
<sequence length="474" mass="52402">MTAGPTPAQAEDAMEAAEAETAPKTPRRALIVSFYFPPYQTIGAIRVGKLAKFLIAQGWEIRVLSAQHTTAPDLPLEIPEELIVRTPWTNIDRMFSRRALFSLFRSSAPNPTAPQPTEAPHDFDAGFSGRLRRRLHKLFFTLVHWPDRQIGWLPHAVQAGDRLLAGWRPDVIVASSPPPTTLLAADLLARRHDLPWIADFRDPWVDNPYYEHPRWRLWLERAWEKSVVGRCSGIVSVSPVVRDQFAAKFNTPSVLAMNGFDPADYPDADGPDGAARPSTADDRLRLVFTGHIYSGYSDPTILFQALRDMGEEGKRIQVEFYGTCGDAVTPLALALGVASSVTVHPPVSHRDALAIQRGADVLLSLQWINAKEISRIAAKLFEYLGARRPILAIGCTTGPAVDLLTSRNAGFVCDNAADIARRLQAWLAQKRDGGIPPLPASATAGLTRVEQFSHIERLMERVVQARQEALIERG</sequence>
<reference evidence="3 4" key="1">
    <citation type="submission" date="2018-09" db="EMBL/GenBank/DDBJ databases">
        <authorList>
            <person name="Zhu H."/>
        </authorList>
    </citation>
    <scope>NUCLEOTIDE SEQUENCE [LARGE SCALE GENOMIC DNA]</scope>
    <source>
        <strain evidence="3 4">K2W22B-5</strain>
    </source>
</reference>
<evidence type="ECO:0000259" key="2">
    <source>
        <dbReference type="Pfam" id="PF13579"/>
    </source>
</evidence>
<dbReference type="EMBL" id="QYUL01000001">
    <property type="protein sequence ID" value="RJF84313.1"/>
    <property type="molecule type" value="Genomic_DNA"/>
</dbReference>
<dbReference type="OrthoDB" id="9787293at2"/>
<dbReference type="GO" id="GO:0016757">
    <property type="term" value="F:glycosyltransferase activity"/>
    <property type="evidence" value="ECO:0007669"/>
    <property type="project" value="UniProtKB-ARBA"/>
</dbReference>
<evidence type="ECO:0000313" key="3">
    <source>
        <dbReference type="EMBL" id="RJF84313.1"/>
    </source>
</evidence>
<accession>A0A418W2R5</accession>
<dbReference type="InterPro" id="IPR028098">
    <property type="entry name" value="Glyco_trans_4-like_N"/>
</dbReference>
<dbReference type="Pfam" id="PF13579">
    <property type="entry name" value="Glyco_trans_4_4"/>
    <property type="match status" value="1"/>
</dbReference>
<evidence type="ECO:0000313" key="4">
    <source>
        <dbReference type="Proteomes" id="UP000283458"/>
    </source>
</evidence>